<evidence type="ECO:0000313" key="2">
    <source>
        <dbReference type="Proteomes" id="UP000050761"/>
    </source>
</evidence>
<accession>A0A183G323</accession>
<gene>
    <name evidence="1" type="ORF">HPBE_LOCUS15766</name>
</gene>
<keyword evidence="2" id="KW-1185">Reference proteome</keyword>
<protein>
    <submittedName>
        <fullName evidence="3">CRISPR-associated endonuclease Cas2</fullName>
    </submittedName>
</protein>
<sequence length="72" mass="8492">MIEQKYRVRVCLLYDYKQGRVLQNPIASCLKYLVMKFHHYINASDGFNVSETVRTLKTKNINGVLKLWTARN</sequence>
<dbReference type="Proteomes" id="UP000050761">
    <property type="component" value="Unassembled WGS sequence"/>
</dbReference>
<reference evidence="3" key="2">
    <citation type="submission" date="2019-09" db="UniProtKB">
        <authorList>
            <consortium name="WormBaseParasite"/>
        </authorList>
    </citation>
    <scope>IDENTIFICATION</scope>
</reference>
<proteinExistence type="predicted"/>
<evidence type="ECO:0000313" key="3">
    <source>
        <dbReference type="WBParaSite" id="HPBE_0001576701-mRNA-1"/>
    </source>
</evidence>
<name>A0A183G323_HELPZ</name>
<accession>A0A3P7ZX65</accession>
<evidence type="ECO:0000313" key="1">
    <source>
        <dbReference type="EMBL" id="VDP03861.1"/>
    </source>
</evidence>
<reference evidence="1 2" key="1">
    <citation type="submission" date="2018-11" db="EMBL/GenBank/DDBJ databases">
        <authorList>
            <consortium name="Pathogen Informatics"/>
        </authorList>
    </citation>
    <scope>NUCLEOTIDE SEQUENCE [LARGE SCALE GENOMIC DNA]</scope>
</reference>
<dbReference type="AlphaFoldDB" id="A0A183G323"/>
<dbReference type="EMBL" id="UZAH01029032">
    <property type="protein sequence ID" value="VDP03861.1"/>
    <property type="molecule type" value="Genomic_DNA"/>
</dbReference>
<organism evidence="2 3">
    <name type="scientific">Heligmosomoides polygyrus</name>
    <name type="common">Parasitic roundworm</name>
    <dbReference type="NCBI Taxonomy" id="6339"/>
    <lineage>
        <taxon>Eukaryota</taxon>
        <taxon>Metazoa</taxon>
        <taxon>Ecdysozoa</taxon>
        <taxon>Nematoda</taxon>
        <taxon>Chromadorea</taxon>
        <taxon>Rhabditida</taxon>
        <taxon>Rhabditina</taxon>
        <taxon>Rhabditomorpha</taxon>
        <taxon>Strongyloidea</taxon>
        <taxon>Heligmosomidae</taxon>
        <taxon>Heligmosomoides</taxon>
    </lineage>
</organism>
<dbReference type="WBParaSite" id="HPBE_0001576701-mRNA-1">
    <property type="protein sequence ID" value="HPBE_0001576701-mRNA-1"/>
    <property type="gene ID" value="HPBE_0001576701"/>
</dbReference>